<dbReference type="EC" id="3.1.4.46" evidence="2"/>
<gene>
    <name evidence="9" type="ORF">HUV48_09470</name>
</gene>
<dbReference type="PANTHER" id="PTHR43620:SF7">
    <property type="entry name" value="GLYCEROPHOSPHODIESTER PHOSPHODIESTERASE GDPD5-RELATED"/>
    <property type="match status" value="1"/>
</dbReference>
<dbReference type="Pfam" id="PF03009">
    <property type="entry name" value="GDPD"/>
    <property type="match status" value="1"/>
</dbReference>
<keyword evidence="10" id="KW-1185">Reference proteome</keyword>
<evidence type="ECO:0000259" key="8">
    <source>
        <dbReference type="PROSITE" id="PS51704"/>
    </source>
</evidence>
<evidence type="ECO:0000256" key="1">
    <source>
        <dbReference type="ARBA" id="ARBA00007277"/>
    </source>
</evidence>
<feature type="domain" description="GP-PDE" evidence="8">
    <location>
        <begin position="32"/>
        <end position="348"/>
    </location>
</feature>
<dbReference type="GO" id="GO:0006629">
    <property type="term" value="P:lipid metabolic process"/>
    <property type="evidence" value="ECO:0007669"/>
    <property type="project" value="InterPro"/>
</dbReference>
<feature type="chain" id="PRO_5032823145" description="glycerophosphodiester phosphodiesterase" evidence="7">
    <location>
        <begin position="26"/>
        <end position="348"/>
    </location>
</feature>
<dbReference type="GO" id="GO:0008889">
    <property type="term" value="F:glycerophosphodiester phosphodiesterase activity"/>
    <property type="evidence" value="ECO:0007669"/>
    <property type="project" value="UniProtKB-EC"/>
</dbReference>
<feature type="signal peptide" evidence="7">
    <location>
        <begin position="1"/>
        <end position="25"/>
    </location>
</feature>
<dbReference type="SUPFAM" id="SSF51695">
    <property type="entry name" value="PLC-like phosphodiesterases"/>
    <property type="match status" value="1"/>
</dbReference>
<dbReference type="Gene3D" id="3.20.20.190">
    <property type="entry name" value="Phosphatidylinositol (PI) phosphodiesterase"/>
    <property type="match status" value="1"/>
</dbReference>
<dbReference type="InterPro" id="IPR030395">
    <property type="entry name" value="GP_PDE_dom"/>
</dbReference>
<organism evidence="9 10">
    <name type="scientific">Qipengyuania atrilutea</name>
    <dbReference type="NCBI Taxonomy" id="2744473"/>
    <lineage>
        <taxon>Bacteria</taxon>
        <taxon>Pseudomonadati</taxon>
        <taxon>Pseudomonadota</taxon>
        <taxon>Alphaproteobacteria</taxon>
        <taxon>Sphingomonadales</taxon>
        <taxon>Erythrobacteraceae</taxon>
        <taxon>Qipengyuania</taxon>
    </lineage>
</organism>
<evidence type="ECO:0000256" key="7">
    <source>
        <dbReference type="SAM" id="SignalP"/>
    </source>
</evidence>
<reference evidence="9 10" key="1">
    <citation type="submission" date="2020-06" db="EMBL/GenBank/DDBJ databases">
        <title>Altererythrobacter sp. HHU K3-1.</title>
        <authorList>
            <person name="Zhang D."/>
            <person name="Xue H."/>
        </authorList>
    </citation>
    <scope>NUCLEOTIDE SEQUENCE [LARGE SCALE GENOMIC DNA]</scope>
    <source>
        <strain evidence="9 10">HHU K3-1</strain>
    </source>
</reference>
<evidence type="ECO:0000256" key="2">
    <source>
        <dbReference type="ARBA" id="ARBA00012247"/>
    </source>
</evidence>
<dbReference type="InterPro" id="IPR017946">
    <property type="entry name" value="PLC-like_Pdiesterase_TIM-brl"/>
</dbReference>
<dbReference type="RefSeq" id="WP_176267542.1">
    <property type="nucleotide sequence ID" value="NZ_JABWGV010000003.1"/>
</dbReference>
<dbReference type="EMBL" id="JABWGV010000003">
    <property type="protein sequence ID" value="NVD45242.1"/>
    <property type="molecule type" value="Genomic_DNA"/>
</dbReference>
<keyword evidence="5" id="KW-0378">Hydrolase</keyword>
<dbReference type="Proteomes" id="UP000561438">
    <property type="component" value="Unassembled WGS sequence"/>
</dbReference>
<evidence type="ECO:0000256" key="5">
    <source>
        <dbReference type="ARBA" id="ARBA00022801"/>
    </source>
</evidence>
<dbReference type="PROSITE" id="PS51704">
    <property type="entry name" value="GP_PDE"/>
    <property type="match status" value="1"/>
</dbReference>
<keyword evidence="4" id="KW-0319">Glycerol metabolism</keyword>
<accession>A0A850H4Y5</accession>
<evidence type="ECO:0000256" key="6">
    <source>
        <dbReference type="ARBA" id="ARBA00047512"/>
    </source>
</evidence>
<dbReference type="CDD" id="cd08602">
    <property type="entry name" value="GDPD_ScGlpQ1_like"/>
    <property type="match status" value="1"/>
</dbReference>
<comment type="similarity">
    <text evidence="1">Belongs to the glycerophosphoryl diester phosphodiesterase family.</text>
</comment>
<keyword evidence="3 7" id="KW-0732">Signal</keyword>
<name>A0A850H4Y5_9SPHN</name>
<dbReference type="GO" id="GO:0006071">
    <property type="term" value="P:glycerol metabolic process"/>
    <property type="evidence" value="ECO:0007669"/>
    <property type="project" value="UniProtKB-KW"/>
</dbReference>
<dbReference type="AlphaFoldDB" id="A0A850H4Y5"/>
<proteinExistence type="inferred from homology"/>
<dbReference type="PANTHER" id="PTHR43620">
    <property type="entry name" value="GLYCEROPHOSPHORYL DIESTER PHOSPHODIESTERASE"/>
    <property type="match status" value="1"/>
</dbReference>
<evidence type="ECO:0000256" key="4">
    <source>
        <dbReference type="ARBA" id="ARBA00022798"/>
    </source>
</evidence>
<protein>
    <recommendedName>
        <fullName evidence="2">glycerophosphodiester phosphodiesterase</fullName>
        <ecNumber evidence="2">3.1.4.46</ecNumber>
    </recommendedName>
</protein>
<sequence length="348" mass="37147">MPLPKRLAAAVLLSLIAAPALPAAAQTDNDDMLIIAHRGASGERPEHTLAAYERAIDQGADYIEPDLVVTSDGVLVARHENDISGTTDVASRKEFAGRERTKEVDGQLITGWFVEDFTLAELKTLRAKERLPGIRTANARFDGLYDIPTFAEIVSLLRAKEAETGRTIGVYPELKHPEFLLQEVGIDVVDLMVNELQKAGYDSADDAIFVQCFEVGPLQRLDKRTDVRLVQLMAAEGGPADEPAMRYAEMASASGLAEVAAYADAIGVDLVMIVGADGQATPLVGDAHDAGLEVHGWTLRKENVFLPAPFKSGGGESAVGNYAGFYGALAATGLDGIFTDDPALAARQ</sequence>
<evidence type="ECO:0000313" key="9">
    <source>
        <dbReference type="EMBL" id="NVD45242.1"/>
    </source>
</evidence>
<comment type="caution">
    <text evidence="9">The sequence shown here is derived from an EMBL/GenBank/DDBJ whole genome shotgun (WGS) entry which is preliminary data.</text>
</comment>
<evidence type="ECO:0000313" key="10">
    <source>
        <dbReference type="Proteomes" id="UP000561438"/>
    </source>
</evidence>
<comment type="catalytic activity">
    <reaction evidence="6">
        <text>a sn-glycero-3-phosphodiester + H2O = an alcohol + sn-glycerol 3-phosphate + H(+)</text>
        <dbReference type="Rhea" id="RHEA:12969"/>
        <dbReference type="ChEBI" id="CHEBI:15377"/>
        <dbReference type="ChEBI" id="CHEBI:15378"/>
        <dbReference type="ChEBI" id="CHEBI:30879"/>
        <dbReference type="ChEBI" id="CHEBI:57597"/>
        <dbReference type="ChEBI" id="CHEBI:83408"/>
        <dbReference type="EC" id="3.1.4.46"/>
    </reaction>
</comment>
<dbReference type="GO" id="GO:0042597">
    <property type="term" value="C:periplasmic space"/>
    <property type="evidence" value="ECO:0007669"/>
    <property type="project" value="TreeGrafter"/>
</dbReference>
<evidence type="ECO:0000256" key="3">
    <source>
        <dbReference type="ARBA" id="ARBA00022729"/>
    </source>
</evidence>